<evidence type="ECO:0000313" key="10">
    <source>
        <dbReference type="Proteomes" id="UP001620461"/>
    </source>
</evidence>
<sequence>MAGRIAMVMAMAMAIAVMSFTRIAVAQAIDPLPFRDHAEELRFQHLTSELRCLVCQDENLADSNADFARDLRHKVFELMQQGKTDEQIKQYLVDRYSDFVLYDPPVNARTWLLWFGPLLILLAGGCAVGYTIRKRSRIGTPAAPPDHGDDW</sequence>
<dbReference type="PANTHER" id="PTHR47870">
    <property type="entry name" value="CYTOCHROME C-TYPE BIOGENESIS PROTEIN CCMH"/>
    <property type="match status" value="1"/>
</dbReference>
<feature type="signal peptide" evidence="7">
    <location>
        <begin position="1"/>
        <end position="28"/>
    </location>
</feature>
<gene>
    <name evidence="9" type="ORF">ISP15_02585</name>
</gene>
<keyword evidence="5" id="KW-0201">Cytochrome c-type biogenesis</keyword>
<keyword evidence="2 7" id="KW-0349">Heme</keyword>
<keyword evidence="7" id="KW-1133">Transmembrane helix</keyword>
<evidence type="ECO:0000256" key="4">
    <source>
        <dbReference type="ARBA" id="ARBA00022729"/>
    </source>
</evidence>
<comment type="similarity">
    <text evidence="1 7">Belongs to the CcmH/CycL/Ccl2/NrfF family.</text>
</comment>
<comment type="caution">
    <text evidence="9">The sequence shown here is derived from an EMBL/GenBank/DDBJ whole genome shotgun (WGS) entry which is preliminary data.</text>
</comment>
<evidence type="ECO:0000256" key="6">
    <source>
        <dbReference type="ARBA" id="ARBA00023004"/>
    </source>
</evidence>
<feature type="transmembrane region" description="Helical" evidence="7">
    <location>
        <begin position="111"/>
        <end position="132"/>
    </location>
</feature>
<keyword evidence="7" id="KW-0812">Transmembrane</keyword>
<evidence type="ECO:0000256" key="1">
    <source>
        <dbReference type="ARBA" id="ARBA00010342"/>
    </source>
</evidence>
<evidence type="ECO:0000256" key="7">
    <source>
        <dbReference type="RuleBase" id="RU364112"/>
    </source>
</evidence>
<feature type="domain" description="CcmH/CycL/Ccl2/NrfF N-terminal" evidence="8">
    <location>
        <begin position="18"/>
        <end position="137"/>
    </location>
</feature>
<dbReference type="EMBL" id="JADIKJ010000002">
    <property type="protein sequence ID" value="MFK2899208.1"/>
    <property type="molecule type" value="Genomic_DNA"/>
</dbReference>
<keyword evidence="6 7" id="KW-0408">Iron</keyword>
<keyword evidence="7" id="KW-0472">Membrane</keyword>
<evidence type="ECO:0000256" key="5">
    <source>
        <dbReference type="ARBA" id="ARBA00022748"/>
    </source>
</evidence>
<comment type="function">
    <text evidence="7">Possible subunit of a heme lyase.</text>
</comment>
<evidence type="ECO:0000256" key="3">
    <source>
        <dbReference type="ARBA" id="ARBA00022723"/>
    </source>
</evidence>
<feature type="chain" id="PRO_5044983774" description="Cytochrome c-type biogenesis protein" evidence="7">
    <location>
        <begin position="29"/>
        <end position="151"/>
    </location>
</feature>
<dbReference type="CDD" id="cd16378">
    <property type="entry name" value="CcmH_N"/>
    <property type="match status" value="1"/>
</dbReference>
<organism evidence="9 10">
    <name type="scientific">Dyella jejuensis</name>
    <dbReference type="NCBI Taxonomy" id="1432009"/>
    <lineage>
        <taxon>Bacteria</taxon>
        <taxon>Pseudomonadati</taxon>
        <taxon>Pseudomonadota</taxon>
        <taxon>Gammaproteobacteria</taxon>
        <taxon>Lysobacterales</taxon>
        <taxon>Rhodanobacteraceae</taxon>
        <taxon>Dyella</taxon>
    </lineage>
</organism>
<dbReference type="InterPro" id="IPR038297">
    <property type="entry name" value="CcmH/CycL/NrfF/Ccl2_sf"/>
</dbReference>
<dbReference type="PANTHER" id="PTHR47870:SF1">
    <property type="entry name" value="CYTOCHROME C-TYPE BIOGENESIS PROTEIN CCMH"/>
    <property type="match status" value="1"/>
</dbReference>
<protein>
    <recommendedName>
        <fullName evidence="7">Cytochrome c-type biogenesis protein</fullName>
    </recommendedName>
</protein>
<dbReference type="InterPro" id="IPR051263">
    <property type="entry name" value="C-type_cytochrome_biogenesis"/>
</dbReference>
<keyword evidence="3 7" id="KW-0479">Metal-binding</keyword>
<evidence type="ECO:0000313" key="9">
    <source>
        <dbReference type="EMBL" id="MFK2899208.1"/>
    </source>
</evidence>
<evidence type="ECO:0000256" key="2">
    <source>
        <dbReference type="ARBA" id="ARBA00022617"/>
    </source>
</evidence>
<dbReference type="Pfam" id="PF03918">
    <property type="entry name" value="CcmH"/>
    <property type="match status" value="1"/>
</dbReference>
<accession>A0ABW8JDP1</accession>
<reference evidence="9 10" key="1">
    <citation type="submission" date="2020-10" db="EMBL/GenBank/DDBJ databases">
        <title>Phylogeny of dyella-like bacteria.</title>
        <authorList>
            <person name="Fu J."/>
        </authorList>
    </citation>
    <scope>NUCLEOTIDE SEQUENCE [LARGE SCALE GENOMIC DNA]</scope>
    <source>
        <strain evidence="9 10">JP1</strain>
    </source>
</reference>
<name>A0ABW8JDP1_9GAMM</name>
<dbReference type="InterPro" id="IPR005616">
    <property type="entry name" value="CcmH/CycL/Ccl2/NrfF_N"/>
</dbReference>
<dbReference type="Proteomes" id="UP001620461">
    <property type="component" value="Unassembled WGS sequence"/>
</dbReference>
<proteinExistence type="inferred from homology"/>
<evidence type="ECO:0000259" key="8">
    <source>
        <dbReference type="Pfam" id="PF03918"/>
    </source>
</evidence>
<dbReference type="Gene3D" id="1.10.8.640">
    <property type="entry name" value="Cytochrome C biogenesis protein"/>
    <property type="match status" value="1"/>
</dbReference>
<keyword evidence="4 7" id="KW-0732">Signal</keyword>
<keyword evidence="10" id="KW-1185">Reference proteome</keyword>